<feature type="compositionally biased region" description="Pro residues" evidence="1">
    <location>
        <begin position="179"/>
        <end position="188"/>
    </location>
</feature>
<feature type="compositionally biased region" description="Low complexity" evidence="1">
    <location>
        <begin position="60"/>
        <end position="74"/>
    </location>
</feature>
<evidence type="ECO:0000313" key="2">
    <source>
        <dbReference type="EMBL" id="PSC74390.1"/>
    </source>
</evidence>
<proteinExistence type="predicted"/>
<dbReference type="EMBL" id="LHPF02000004">
    <property type="protein sequence ID" value="PSC74390.1"/>
    <property type="molecule type" value="Genomic_DNA"/>
</dbReference>
<evidence type="ECO:0000313" key="3">
    <source>
        <dbReference type="Proteomes" id="UP000239649"/>
    </source>
</evidence>
<sequence length="188" mass="19920">MPFVELPLSTPTGGGLALPLLPTSALTQAQLQVMQAQLAQLAAAGRGGMPAAQHTAPTPSGSAGAAAVGGAQKGAKSKQKRLYKPPEQVQAEREEKVVVQERIRKLEQQLERAKKELEQLQQENKVLHRKAVVLSKHTSFRRSAAAMAAELTQSLTLSSMDWSQEHASRVALDAASRGLPPPRGAGPA</sequence>
<dbReference type="AlphaFoldDB" id="A0A2P6VK12"/>
<gene>
    <name evidence="2" type="ORF">C2E20_2223</name>
</gene>
<keyword evidence="3" id="KW-1185">Reference proteome</keyword>
<evidence type="ECO:0000256" key="1">
    <source>
        <dbReference type="SAM" id="MobiDB-lite"/>
    </source>
</evidence>
<accession>A0A2P6VK12</accession>
<feature type="region of interest" description="Disordered" evidence="1">
    <location>
        <begin position="163"/>
        <end position="188"/>
    </location>
</feature>
<dbReference type="Proteomes" id="UP000239649">
    <property type="component" value="Unassembled WGS sequence"/>
</dbReference>
<reference evidence="2 3" key="1">
    <citation type="journal article" date="2018" name="Plant J.">
        <title>Genome sequences of Chlorella sorokiniana UTEX 1602 and Micractinium conductrix SAG 241.80: implications to maltose excretion by a green alga.</title>
        <authorList>
            <person name="Arriola M.B."/>
            <person name="Velmurugan N."/>
            <person name="Zhang Y."/>
            <person name="Plunkett M.H."/>
            <person name="Hondzo H."/>
            <person name="Barney B.M."/>
        </authorList>
    </citation>
    <scope>NUCLEOTIDE SEQUENCE [LARGE SCALE GENOMIC DNA]</scope>
    <source>
        <strain evidence="2 3">SAG 241.80</strain>
    </source>
</reference>
<comment type="caution">
    <text evidence="2">The sequence shown here is derived from an EMBL/GenBank/DDBJ whole genome shotgun (WGS) entry which is preliminary data.</text>
</comment>
<protein>
    <submittedName>
        <fullName evidence="2">Synaptonemal complex</fullName>
    </submittedName>
</protein>
<feature type="region of interest" description="Disordered" evidence="1">
    <location>
        <begin position="49"/>
        <end position="93"/>
    </location>
</feature>
<name>A0A2P6VK12_9CHLO</name>
<organism evidence="2 3">
    <name type="scientific">Micractinium conductrix</name>
    <dbReference type="NCBI Taxonomy" id="554055"/>
    <lineage>
        <taxon>Eukaryota</taxon>
        <taxon>Viridiplantae</taxon>
        <taxon>Chlorophyta</taxon>
        <taxon>core chlorophytes</taxon>
        <taxon>Trebouxiophyceae</taxon>
        <taxon>Chlorellales</taxon>
        <taxon>Chlorellaceae</taxon>
        <taxon>Chlorella clade</taxon>
        <taxon>Micractinium</taxon>
    </lineage>
</organism>